<dbReference type="OrthoDB" id="2582440at2"/>
<evidence type="ECO:0000313" key="3">
    <source>
        <dbReference type="Proteomes" id="UP000267268"/>
    </source>
</evidence>
<name>A0A3Q9FPN1_9BACT</name>
<dbReference type="AlphaFoldDB" id="A0A3Q9FPN1"/>
<feature type="signal peptide" evidence="1">
    <location>
        <begin position="1"/>
        <end position="22"/>
    </location>
</feature>
<dbReference type="EMBL" id="CP034562">
    <property type="protein sequence ID" value="AZQ63487.1"/>
    <property type="molecule type" value="Genomic_DNA"/>
</dbReference>
<feature type="chain" id="PRO_5018579214" evidence="1">
    <location>
        <begin position="23"/>
        <end position="627"/>
    </location>
</feature>
<dbReference type="NCBIfam" id="TIGR04183">
    <property type="entry name" value="Por_Secre_tail"/>
    <property type="match status" value="1"/>
</dbReference>
<evidence type="ECO:0000256" key="1">
    <source>
        <dbReference type="SAM" id="SignalP"/>
    </source>
</evidence>
<protein>
    <submittedName>
        <fullName evidence="2">T9SS type A sorting domain-containing protein</fullName>
    </submittedName>
</protein>
<evidence type="ECO:0000313" key="2">
    <source>
        <dbReference type="EMBL" id="AZQ63487.1"/>
    </source>
</evidence>
<dbReference type="RefSeq" id="WP_126616115.1">
    <property type="nucleotide sequence ID" value="NZ_CP034562.1"/>
</dbReference>
<proteinExistence type="predicted"/>
<accession>A0A3Q9FPN1</accession>
<sequence>MKLNTPFLLFFILFSFTLNGFAECISPGNISSNKSFTESCYLSYGSDETYKAKSENRTLTINSGTTVHIDMDGNTLILSGDDWSGDIYCGVEIIVKNGAAFSVNGNLELKNYSKITIEDGGIFILKGNLIIGDASDVNLSMNSSLNIAESAAFHINGNAAINFASGAFNNNLYASGSVSTSSVDGAALQDRVDELTAIKVDLEGWYSVPFFGLFVKWINNNRVIPEIAKVQTIIDSGDFEEYQIDNSGETLVGNRIDPDGPFSSTLSITYSSNNHQADFFKSDSVSAHSDFDSDEIATTIMTGIRVSAATGWFGKEIRVASSEGFTSNELKVNELNGKVIYSLKDLEDALHSIKWQIKNNDVKKELAKYHKNSQNKDKIDPEKISAIQTYFDTERKIKLEFVAEGSSAGRKRDLSSSNQRVLSIPEVTITSNSEDLPVTLVSFEAFTLEDNSVALEWTTATEVNNSHFEIWRSTDTKNWNLLSKIESEGGNSNYAIDYAYVDEYPLNVAYYKLIQYDFDGVNESFGPLKVTSLYKQEKMMTKVYPNNISSSAKATNIVINGLMSYQREIEIQLYDQHGNILKEEHLIDIEAEAYLYQLSLPNNLTTGMYYVVISSGSERTKNKVIVN</sequence>
<reference evidence="2 3" key="1">
    <citation type="submission" date="2018-12" db="EMBL/GenBank/DDBJ databases">
        <title>Flammeovirga pectinis sp. nov., isolated from the gut of the Korean scallop, Patinopecten yessoensis.</title>
        <authorList>
            <person name="Bae J.-W."/>
            <person name="Jeong Y.-S."/>
            <person name="Kang W."/>
        </authorList>
    </citation>
    <scope>NUCLEOTIDE SEQUENCE [LARGE SCALE GENOMIC DNA]</scope>
    <source>
        <strain evidence="2 3">L12M1</strain>
    </source>
</reference>
<keyword evidence="1" id="KW-0732">Signal</keyword>
<gene>
    <name evidence="2" type="ORF">EI427_15020</name>
</gene>
<dbReference type="Proteomes" id="UP000267268">
    <property type="component" value="Chromosome 1"/>
</dbReference>
<dbReference type="KEGG" id="fll:EI427_15020"/>
<dbReference type="InterPro" id="IPR026444">
    <property type="entry name" value="Secre_tail"/>
</dbReference>
<organism evidence="2 3">
    <name type="scientific">Flammeovirga pectinis</name>
    <dbReference type="NCBI Taxonomy" id="2494373"/>
    <lineage>
        <taxon>Bacteria</taxon>
        <taxon>Pseudomonadati</taxon>
        <taxon>Bacteroidota</taxon>
        <taxon>Cytophagia</taxon>
        <taxon>Cytophagales</taxon>
        <taxon>Flammeovirgaceae</taxon>
        <taxon>Flammeovirga</taxon>
    </lineage>
</organism>
<keyword evidence="3" id="KW-1185">Reference proteome</keyword>